<accession>A0A1K1MN67</accession>
<sequence length="165" mass="18244">MKKFAKVISVMAVIAVIAVTTIRFIAPSLFFGYMYPFNRIKGNVSISVDGKDISLSDCEISCSKSGKSEKVHVNGSKIKNRAGGYGKYLYTVRCDDAEFPFYIYQANSWNCEDFDVSFSVDTAKQTVSCTGWSRGFKENGSKEEKKSLDETVSLEDTDGICIDGV</sequence>
<name>A0A1K1MN67_RUMFL</name>
<evidence type="ECO:0000256" key="1">
    <source>
        <dbReference type="SAM" id="Phobius"/>
    </source>
</evidence>
<evidence type="ECO:0000313" key="3">
    <source>
        <dbReference type="Proteomes" id="UP000183461"/>
    </source>
</evidence>
<keyword evidence="1" id="KW-0812">Transmembrane</keyword>
<reference evidence="2 3" key="1">
    <citation type="submission" date="2016-11" db="EMBL/GenBank/DDBJ databases">
        <authorList>
            <person name="Jaros S."/>
            <person name="Januszkiewicz K."/>
            <person name="Wedrychowicz H."/>
        </authorList>
    </citation>
    <scope>NUCLEOTIDE SEQUENCE [LARGE SCALE GENOMIC DNA]</scope>
    <source>
        <strain evidence="2 3">YL228</strain>
    </source>
</reference>
<protein>
    <submittedName>
        <fullName evidence="2">Uncharacterized protein</fullName>
    </submittedName>
</protein>
<proteinExistence type="predicted"/>
<evidence type="ECO:0000313" key="2">
    <source>
        <dbReference type="EMBL" id="SFW24610.1"/>
    </source>
</evidence>
<organism evidence="2 3">
    <name type="scientific">Ruminococcus flavefaciens</name>
    <dbReference type="NCBI Taxonomy" id="1265"/>
    <lineage>
        <taxon>Bacteria</taxon>
        <taxon>Bacillati</taxon>
        <taxon>Bacillota</taxon>
        <taxon>Clostridia</taxon>
        <taxon>Eubacteriales</taxon>
        <taxon>Oscillospiraceae</taxon>
        <taxon>Ruminococcus</taxon>
    </lineage>
</organism>
<feature type="transmembrane region" description="Helical" evidence="1">
    <location>
        <begin position="7"/>
        <end position="35"/>
    </location>
</feature>
<keyword evidence="1" id="KW-1133">Transmembrane helix</keyword>
<gene>
    <name evidence="2" type="ORF">SAMN02910280_1361</name>
</gene>
<keyword evidence="1" id="KW-0472">Membrane</keyword>
<dbReference type="AlphaFoldDB" id="A0A1K1MN67"/>
<dbReference type="Proteomes" id="UP000183461">
    <property type="component" value="Unassembled WGS sequence"/>
</dbReference>
<dbReference type="EMBL" id="FPIP01000002">
    <property type="protein sequence ID" value="SFW24610.1"/>
    <property type="molecule type" value="Genomic_DNA"/>
</dbReference>
<dbReference type="RefSeq" id="WP_143186550.1">
    <property type="nucleotide sequence ID" value="NZ_FPIP01000002.1"/>
</dbReference>